<dbReference type="Proteomes" id="UP001488805">
    <property type="component" value="Unassembled WGS sequence"/>
</dbReference>
<evidence type="ECO:0000256" key="10">
    <source>
        <dbReference type="RuleBase" id="RU000630"/>
    </source>
</evidence>
<dbReference type="FunFam" id="1.20.1440.80:FF:000001">
    <property type="entry name" value="Gap junction alpha-1"/>
    <property type="match status" value="1"/>
</dbReference>
<dbReference type="Gene3D" id="2.30.30.140">
    <property type="match status" value="1"/>
</dbReference>
<keyword evidence="9 11" id="KW-0472">Membrane</keyword>
<evidence type="ECO:0000256" key="11">
    <source>
        <dbReference type="SAM" id="Phobius"/>
    </source>
</evidence>
<feature type="transmembrane region" description="Helical" evidence="11">
    <location>
        <begin position="742"/>
        <end position="761"/>
    </location>
</feature>
<organism evidence="13 14">
    <name type="scientific">Zoarces viviparus</name>
    <name type="common">Viviparous eelpout</name>
    <name type="synonym">Blennius viviparus</name>
    <dbReference type="NCBI Taxonomy" id="48416"/>
    <lineage>
        <taxon>Eukaryota</taxon>
        <taxon>Metazoa</taxon>
        <taxon>Chordata</taxon>
        <taxon>Craniata</taxon>
        <taxon>Vertebrata</taxon>
        <taxon>Euteleostomi</taxon>
        <taxon>Actinopterygii</taxon>
        <taxon>Neopterygii</taxon>
        <taxon>Teleostei</taxon>
        <taxon>Neoteleostei</taxon>
        <taxon>Acanthomorphata</taxon>
        <taxon>Eupercaria</taxon>
        <taxon>Perciformes</taxon>
        <taxon>Cottioidei</taxon>
        <taxon>Zoarcales</taxon>
        <taxon>Zoarcidae</taxon>
        <taxon>Zoarcinae</taxon>
        <taxon>Zoarces</taxon>
    </lineage>
</organism>
<evidence type="ECO:0000256" key="5">
    <source>
        <dbReference type="ARBA" id="ARBA00022692"/>
    </source>
</evidence>
<dbReference type="InterPro" id="IPR017990">
    <property type="entry name" value="Connexin_CS"/>
</dbReference>
<feature type="transmembrane region" description="Helical" evidence="11">
    <location>
        <begin position="854"/>
        <end position="878"/>
    </location>
</feature>
<dbReference type="Gene3D" id="1.20.1440.80">
    <property type="entry name" value="Gap junction channel protein cysteine-rich domain"/>
    <property type="match status" value="1"/>
</dbReference>
<accession>A0AAW1E5S5</accession>
<keyword evidence="8 11" id="KW-1133">Transmembrane helix</keyword>
<dbReference type="GO" id="GO:0007267">
    <property type="term" value="P:cell-cell signaling"/>
    <property type="evidence" value="ECO:0007669"/>
    <property type="project" value="TreeGrafter"/>
</dbReference>
<dbReference type="GO" id="GO:0005922">
    <property type="term" value="C:connexin complex"/>
    <property type="evidence" value="ECO:0007669"/>
    <property type="project" value="InterPro"/>
</dbReference>
<name>A0AAW1E5S5_ZOAVI</name>
<evidence type="ECO:0000256" key="8">
    <source>
        <dbReference type="ARBA" id="ARBA00022989"/>
    </source>
</evidence>
<keyword evidence="4" id="KW-1003">Cell membrane</keyword>
<dbReference type="Pfam" id="PF00567">
    <property type="entry name" value="TUDOR"/>
    <property type="match status" value="1"/>
</dbReference>
<evidence type="ECO:0000256" key="4">
    <source>
        <dbReference type="ARBA" id="ARBA00022475"/>
    </source>
</evidence>
<dbReference type="PROSITE" id="PS50304">
    <property type="entry name" value="TUDOR"/>
    <property type="match status" value="1"/>
</dbReference>
<keyword evidence="7" id="KW-0965">Cell junction</keyword>
<dbReference type="PROSITE" id="PS00408">
    <property type="entry name" value="CONNEXINS_2"/>
    <property type="match status" value="1"/>
</dbReference>
<dbReference type="AlphaFoldDB" id="A0AAW1E5S5"/>
<dbReference type="PRINTS" id="PR00206">
    <property type="entry name" value="CONNEXIN"/>
</dbReference>
<feature type="transmembrane region" description="Helical" evidence="11">
    <location>
        <begin position="795"/>
        <end position="822"/>
    </location>
</feature>
<dbReference type="PANTHER" id="PTHR11984">
    <property type="entry name" value="CONNEXIN"/>
    <property type="match status" value="1"/>
</dbReference>
<dbReference type="Gene3D" id="2.40.50.90">
    <property type="match status" value="1"/>
</dbReference>
<evidence type="ECO:0000256" key="3">
    <source>
        <dbReference type="ARBA" id="ARBA00011455"/>
    </source>
</evidence>
<dbReference type="Pfam" id="PF00029">
    <property type="entry name" value="Connexin"/>
    <property type="match status" value="1"/>
</dbReference>
<dbReference type="InterPro" id="IPR013092">
    <property type="entry name" value="Connexin_N"/>
</dbReference>
<gene>
    <name evidence="13" type="ORF">VZT92_023223</name>
</gene>
<evidence type="ECO:0000256" key="1">
    <source>
        <dbReference type="ARBA" id="ARBA00004610"/>
    </source>
</evidence>
<comment type="caution">
    <text evidence="13">The sequence shown here is derived from an EMBL/GenBank/DDBJ whole genome shotgun (WGS) entry which is preliminary data.</text>
</comment>
<evidence type="ECO:0000256" key="6">
    <source>
        <dbReference type="ARBA" id="ARBA00022868"/>
    </source>
</evidence>
<dbReference type="InterPro" id="IPR035437">
    <property type="entry name" value="SNase_OB-fold_sf"/>
</dbReference>
<dbReference type="PANTHER" id="PTHR11984:SF20">
    <property type="entry name" value="GAP JUNCTION BETA-1 PROTEIN"/>
    <property type="match status" value="1"/>
</dbReference>
<comment type="subcellular location">
    <subcellularLocation>
        <location evidence="1">Cell junction</location>
        <location evidence="1">Gap junction</location>
    </subcellularLocation>
    <subcellularLocation>
        <location evidence="2 10">Cell membrane</location>
        <topology evidence="2 10">Multi-pass membrane protein</topology>
    </subcellularLocation>
</comment>
<evidence type="ECO:0000256" key="2">
    <source>
        <dbReference type="ARBA" id="ARBA00004651"/>
    </source>
</evidence>
<feature type="domain" description="Tudor" evidence="12">
    <location>
        <begin position="473"/>
        <end position="547"/>
    </location>
</feature>
<evidence type="ECO:0000259" key="12">
    <source>
        <dbReference type="PROSITE" id="PS50304"/>
    </source>
</evidence>
<sequence length="940" mass="104843">MTPQPQPFVITQKVQLTFKLFMLEIARNTLEQEVVNLTNKAYEDVQGFLNSTVSTVTVFSGLVQSLDAKYQTIEKLTGLLKDLAVGEPHVCVQHSIRNGVRANQLQPLGGKKTLTTDVLKFGPMLQNSLMASSIAKAVQVLGATLSHQQFKYFLISQPAVVQQDGVLGGLSSRYNSAAATLSSSPRSQAEEKEHSVIFEEKRPSDAAILPPAITERPENNPERPTLLLPPIQAVLPEICNPKPMKIPPLMSWGCEEDVQVQHQKQTSSQLLHFLRAKAKNMGALEVTVMERSKSMCTSSLPQGPTIKTQSYQFRHVVADDLIDALAPKTLCADFENQAPVFRVKRVESSGSLTYACVIATKTELWDIGDIFTEVGHGEPKAHPVDNKSAQEDSCPNIQWKTQPLQCTEPEPAINCITIPEFQIRRFEEAEVVVSHIVSPGNFHVQHGDSITTLQALFADSWKASSSYAEQSCIPDIGTKVMGWFPKQEQWCRAQVTKICGVSGDNNAADGAGSGTSIEVEVKKLDYGDTACLSLLNIKELTPEMAVLPLQAVEVSLANVTPVNGSEWSEEAVGWFKAMVHNRTLYARLYPQGPKVTVELFLEKGKLGAMRRGASLSLRLAQNGHAKHSKLKNVGLMKRSTIQCNKKKQEWEKYLISCYTRNLESKMNWGSFYAVISGVNRHSTGIGRVWLSVIFIFRILVLVVAAESVWGDEKSGFVCNTQQPGCNSVCYDQFFPISHIRLWALQLILVSTPALLVAMHVAHRRHIDKKILKRTGRSSPKELEHIKNQKFQITGALWWTYMISIIFRILFEVAFLYIFYLIYPGFRMVRLVKCDSYPCPNTVDCFVSRPTEKTIFTVFMLAVSGVCVLLNLAEVVYLISRACKRCFGGPEEESKVAWISQRLPTYRQNEINQLIADHSLKSKLTLTKKCPTEKGERCSAF</sequence>
<dbReference type="InterPro" id="IPR019570">
    <property type="entry name" value="Connexin_CCC"/>
</dbReference>
<comment type="similarity">
    <text evidence="10">Belongs to the connexin family.</text>
</comment>
<dbReference type="GO" id="GO:0005243">
    <property type="term" value="F:gap junction channel activity"/>
    <property type="evidence" value="ECO:0007669"/>
    <property type="project" value="TreeGrafter"/>
</dbReference>
<reference evidence="13 14" key="1">
    <citation type="journal article" date="2024" name="Genome Biol. Evol.">
        <title>Chromosome-level genome assembly of the viviparous eelpout Zoarces viviparus.</title>
        <authorList>
            <person name="Fuhrmann N."/>
            <person name="Brasseur M.V."/>
            <person name="Bakowski C.E."/>
            <person name="Podsiadlowski L."/>
            <person name="Prost S."/>
            <person name="Krehenwinkel H."/>
            <person name="Mayer C."/>
        </authorList>
    </citation>
    <scope>NUCLEOTIDE SEQUENCE [LARGE SCALE GENOMIC DNA]</scope>
    <source>
        <strain evidence="13">NO-MEL_2022_Ind0_liver</strain>
    </source>
</reference>
<evidence type="ECO:0000313" key="13">
    <source>
        <dbReference type="EMBL" id="KAK9517886.1"/>
    </source>
</evidence>
<dbReference type="EMBL" id="JBCEZU010000538">
    <property type="protein sequence ID" value="KAK9517886.1"/>
    <property type="molecule type" value="Genomic_DNA"/>
</dbReference>
<dbReference type="SMART" id="SM00037">
    <property type="entry name" value="CNX"/>
    <property type="match status" value="1"/>
</dbReference>
<comment type="subunit">
    <text evidence="3 10">A connexon is composed of a hexamer of connexins.</text>
</comment>
<evidence type="ECO:0000256" key="9">
    <source>
        <dbReference type="ARBA" id="ARBA00023136"/>
    </source>
</evidence>
<keyword evidence="6 10" id="KW-0303">Gap junction</keyword>
<dbReference type="InterPro" id="IPR038359">
    <property type="entry name" value="Connexin_N_sf"/>
</dbReference>
<dbReference type="SMART" id="SM01089">
    <property type="entry name" value="Connexin_CCC"/>
    <property type="match status" value="1"/>
</dbReference>
<evidence type="ECO:0000313" key="14">
    <source>
        <dbReference type="Proteomes" id="UP001488805"/>
    </source>
</evidence>
<dbReference type="InterPro" id="IPR000500">
    <property type="entry name" value="Connexin"/>
</dbReference>
<keyword evidence="5 10" id="KW-0812">Transmembrane</keyword>
<keyword evidence="14" id="KW-1185">Reference proteome</keyword>
<evidence type="ECO:0000256" key="7">
    <source>
        <dbReference type="ARBA" id="ARBA00022949"/>
    </source>
</evidence>
<comment type="function">
    <text evidence="10">One gap junction consists of a cluster of closely packed pairs of transmembrane channels, the connexons, through which materials of low MW diffuse from one cell to a neighboring cell.</text>
</comment>
<proteinExistence type="inferred from homology"/>
<dbReference type="PROSITE" id="PS00407">
    <property type="entry name" value="CONNEXINS_1"/>
    <property type="match status" value="1"/>
</dbReference>
<dbReference type="SUPFAM" id="SSF63748">
    <property type="entry name" value="Tudor/PWWP/MBT"/>
    <property type="match status" value="1"/>
</dbReference>
<dbReference type="InterPro" id="IPR002999">
    <property type="entry name" value="Tudor"/>
</dbReference>
<protein>
    <recommendedName>
        <fullName evidence="10">Gap junction protein</fullName>
    </recommendedName>
</protein>